<sequence>MIKLNIEKLLEKNNKSMYWLAENTDITYAAIYKIAKGNTEGIQFHTLEEIMLALDINDFNEIFKFIDDKDQQ</sequence>
<dbReference type="OrthoDB" id="9804186at2"/>
<evidence type="ECO:0000313" key="2">
    <source>
        <dbReference type="EMBL" id="PTV98621.1"/>
    </source>
</evidence>
<accession>A0A2T5RJA4</accession>
<dbReference type="AlphaFoldDB" id="A0A2T5RJA4"/>
<dbReference type="SUPFAM" id="SSF47413">
    <property type="entry name" value="lambda repressor-like DNA-binding domains"/>
    <property type="match status" value="1"/>
</dbReference>
<keyword evidence="2" id="KW-0238">DNA-binding</keyword>
<protein>
    <submittedName>
        <fullName evidence="2">DNA-binding Xre family transcriptional regulator</fullName>
    </submittedName>
</protein>
<dbReference type="RefSeq" id="WP_108140162.1">
    <property type="nucleotide sequence ID" value="NZ_QAXS01000015.1"/>
</dbReference>
<dbReference type="EMBL" id="QAXS01000015">
    <property type="protein sequence ID" value="PTV98621.1"/>
    <property type="molecule type" value="Genomic_DNA"/>
</dbReference>
<evidence type="ECO:0000259" key="1">
    <source>
        <dbReference type="Pfam" id="PF13443"/>
    </source>
</evidence>
<gene>
    <name evidence="2" type="ORF">C8C76_11527</name>
</gene>
<evidence type="ECO:0000313" key="3">
    <source>
        <dbReference type="Proteomes" id="UP000244089"/>
    </source>
</evidence>
<organism evidence="2 3">
    <name type="scientific">Halanaerobium saccharolyticum</name>
    <dbReference type="NCBI Taxonomy" id="43595"/>
    <lineage>
        <taxon>Bacteria</taxon>
        <taxon>Bacillati</taxon>
        <taxon>Bacillota</taxon>
        <taxon>Clostridia</taxon>
        <taxon>Halanaerobiales</taxon>
        <taxon>Halanaerobiaceae</taxon>
        <taxon>Halanaerobium</taxon>
    </lineage>
</organism>
<dbReference type="InterPro" id="IPR001387">
    <property type="entry name" value="Cro/C1-type_HTH"/>
</dbReference>
<dbReference type="Proteomes" id="UP000244089">
    <property type="component" value="Unassembled WGS sequence"/>
</dbReference>
<dbReference type="Pfam" id="PF13443">
    <property type="entry name" value="HTH_26"/>
    <property type="match status" value="1"/>
</dbReference>
<feature type="domain" description="HTH cro/C1-type" evidence="1">
    <location>
        <begin position="5"/>
        <end position="68"/>
    </location>
</feature>
<dbReference type="GO" id="GO:0003677">
    <property type="term" value="F:DNA binding"/>
    <property type="evidence" value="ECO:0007669"/>
    <property type="project" value="UniProtKB-KW"/>
</dbReference>
<comment type="caution">
    <text evidence="2">The sequence shown here is derived from an EMBL/GenBank/DDBJ whole genome shotgun (WGS) entry which is preliminary data.</text>
</comment>
<name>A0A2T5RJA4_9FIRM</name>
<proteinExistence type="predicted"/>
<dbReference type="InterPro" id="IPR010982">
    <property type="entry name" value="Lambda_DNA-bd_dom_sf"/>
</dbReference>
<reference evidence="2 3" key="1">
    <citation type="submission" date="2018-04" db="EMBL/GenBank/DDBJ databases">
        <title>Subsurface microbial communities from deep shales in Ohio and West Virginia, USA.</title>
        <authorList>
            <person name="Wrighton K."/>
        </authorList>
    </citation>
    <scope>NUCLEOTIDE SEQUENCE [LARGE SCALE GENOMIC DNA]</scope>
    <source>
        <strain evidence="2 3">WC1</strain>
    </source>
</reference>
<dbReference type="Gene3D" id="1.10.260.40">
    <property type="entry name" value="lambda repressor-like DNA-binding domains"/>
    <property type="match status" value="1"/>
</dbReference>